<dbReference type="Proteomes" id="UP000078516">
    <property type="component" value="Unassembled WGS sequence"/>
</dbReference>
<keyword evidence="2" id="KW-1185">Reference proteome</keyword>
<sequence length="61" mass="7121">MNTVNEVAAPSNKDALFKIAFHNLKWMQTMPRSCFGITFIRIFKKGVRQAFCRTPFFGKMF</sequence>
<evidence type="ECO:0000313" key="1">
    <source>
        <dbReference type="EMBL" id="OAQ57041.1"/>
    </source>
</evidence>
<evidence type="ECO:0000313" key="2">
    <source>
        <dbReference type="Proteomes" id="UP000078516"/>
    </source>
</evidence>
<gene>
    <name evidence="1" type="ORF">A6E74_01305</name>
</gene>
<proteinExistence type="predicted"/>
<comment type="caution">
    <text evidence="1">The sequence shown here is derived from an EMBL/GenBank/DDBJ whole genome shotgun (WGS) entry which is preliminary data.</text>
</comment>
<reference evidence="1 2" key="1">
    <citation type="submission" date="2016-04" db="EMBL/GenBank/DDBJ databases">
        <title>Draft genome of an Enterococcus thailandicus strain isolated from bovine feces.</title>
        <authorList>
            <person name="Beukers A.G."/>
            <person name="Zaheer R."/>
            <person name="Goji N."/>
            <person name="Cook S.R."/>
            <person name="Amoako K."/>
            <person name="Chaves A.V."/>
            <person name="Ward M.P."/>
            <person name="Mcallister T.A."/>
        </authorList>
    </citation>
    <scope>NUCLEOTIDE SEQUENCE [LARGE SCALE GENOMIC DNA]</scope>
    <source>
        <strain evidence="1 2">F0711D 46</strain>
    </source>
</reference>
<accession>A0A179EUZ6</accession>
<organism evidence="1 2">
    <name type="scientific">Enterococcus thailandicus</name>
    <dbReference type="NCBI Taxonomy" id="417368"/>
    <lineage>
        <taxon>Bacteria</taxon>
        <taxon>Bacillati</taxon>
        <taxon>Bacillota</taxon>
        <taxon>Bacilli</taxon>
        <taxon>Lactobacillales</taxon>
        <taxon>Enterococcaceae</taxon>
        <taxon>Enterococcus</taxon>
    </lineage>
</organism>
<protein>
    <submittedName>
        <fullName evidence="1">Uncharacterized protein</fullName>
    </submittedName>
</protein>
<name>A0A179EUZ6_ENTTH</name>
<dbReference type="AlphaFoldDB" id="A0A179EUZ6"/>
<dbReference type="EMBL" id="LWMN01000001">
    <property type="protein sequence ID" value="OAQ57041.1"/>
    <property type="molecule type" value="Genomic_DNA"/>
</dbReference>